<feature type="binding site" evidence="2">
    <location>
        <begin position="263"/>
        <end position="270"/>
    </location>
    <ligand>
        <name>FAD</name>
        <dbReference type="ChEBI" id="CHEBI:57692"/>
    </ligand>
</feature>
<evidence type="ECO:0000256" key="2">
    <source>
        <dbReference type="PIRSR" id="PIRSR000089-1"/>
    </source>
</evidence>
<dbReference type="AlphaFoldDB" id="A0A8J6TFJ5"/>
<dbReference type="Proteomes" id="UP000614469">
    <property type="component" value="Unassembled WGS sequence"/>
</dbReference>
<accession>A0A8J6TFJ5</accession>
<dbReference type="PANTHER" id="PTHR43153">
    <property type="entry name" value="ELECTRON TRANSFER FLAVOPROTEIN ALPHA"/>
    <property type="match status" value="1"/>
</dbReference>
<dbReference type="PIRSF" id="PIRSF000089">
    <property type="entry name" value="Electra_flavoP_a"/>
    <property type="match status" value="1"/>
</dbReference>
<dbReference type="GO" id="GO:0033539">
    <property type="term" value="P:fatty acid beta-oxidation using acyl-CoA dehydrogenase"/>
    <property type="evidence" value="ECO:0007669"/>
    <property type="project" value="TreeGrafter"/>
</dbReference>
<protein>
    <submittedName>
        <fullName evidence="4">Electron transfer flavoprotein subunit alpha/FixB family protein</fullName>
    </submittedName>
</protein>
<comment type="caution">
    <text evidence="4">The sequence shown here is derived from an EMBL/GenBank/DDBJ whole genome shotgun (WGS) entry which is preliminary data.</text>
</comment>
<dbReference type="InterPro" id="IPR001308">
    <property type="entry name" value="ETF_a/FixB"/>
</dbReference>
<dbReference type="Gene3D" id="3.40.50.620">
    <property type="entry name" value="HUPs"/>
    <property type="match status" value="1"/>
</dbReference>
<dbReference type="CDD" id="cd01715">
    <property type="entry name" value="ETF_alpha"/>
    <property type="match status" value="1"/>
</dbReference>
<feature type="domain" description="Electron transfer flavoprotein alpha/beta-subunit N-terminal" evidence="3">
    <location>
        <begin position="5"/>
        <end position="183"/>
    </location>
</feature>
<dbReference type="InterPro" id="IPR014729">
    <property type="entry name" value="Rossmann-like_a/b/a_fold"/>
</dbReference>
<dbReference type="Gene3D" id="3.40.50.1220">
    <property type="entry name" value="TPP-binding domain"/>
    <property type="match status" value="1"/>
</dbReference>
<proteinExistence type="inferred from homology"/>
<comment type="cofactor">
    <cofactor evidence="2">
        <name>FAD</name>
        <dbReference type="ChEBI" id="CHEBI:57692"/>
    </cofactor>
    <text evidence="2">Binds 1 FAD per dimer.</text>
</comment>
<evidence type="ECO:0000313" key="5">
    <source>
        <dbReference type="Proteomes" id="UP000614469"/>
    </source>
</evidence>
<organism evidence="4 5">
    <name type="scientific">Candidatus Desulfolinea nitratireducens</name>
    <dbReference type="NCBI Taxonomy" id="2841698"/>
    <lineage>
        <taxon>Bacteria</taxon>
        <taxon>Bacillati</taxon>
        <taxon>Chloroflexota</taxon>
        <taxon>Anaerolineae</taxon>
        <taxon>Anaerolineales</taxon>
        <taxon>Anaerolineales incertae sedis</taxon>
        <taxon>Candidatus Desulfolinea</taxon>
    </lineage>
</organism>
<evidence type="ECO:0000256" key="1">
    <source>
        <dbReference type="ARBA" id="ARBA00005817"/>
    </source>
</evidence>
<dbReference type="Pfam" id="PF00766">
    <property type="entry name" value="ETF_alpha"/>
    <property type="match status" value="1"/>
</dbReference>
<dbReference type="GO" id="GO:0009055">
    <property type="term" value="F:electron transfer activity"/>
    <property type="evidence" value="ECO:0007669"/>
    <property type="project" value="InterPro"/>
</dbReference>
<gene>
    <name evidence="4" type="ORF">H8E29_09875</name>
</gene>
<dbReference type="InterPro" id="IPR014731">
    <property type="entry name" value="ETF_asu_C"/>
</dbReference>
<dbReference type="EMBL" id="JACNJN010000113">
    <property type="protein sequence ID" value="MBC8335563.1"/>
    <property type="molecule type" value="Genomic_DNA"/>
</dbReference>
<dbReference type="SUPFAM" id="SSF52402">
    <property type="entry name" value="Adenine nucleotide alpha hydrolases-like"/>
    <property type="match status" value="1"/>
</dbReference>
<reference evidence="4 5" key="1">
    <citation type="submission" date="2020-08" db="EMBL/GenBank/DDBJ databases">
        <title>Bridging the membrane lipid divide: bacteria of the FCB group superphylum have the potential to synthesize archaeal ether lipids.</title>
        <authorList>
            <person name="Villanueva L."/>
            <person name="Von Meijenfeldt F.A.B."/>
            <person name="Westbye A.B."/>
            <person name="Yadav S."/>
            <person name="Hopmans E.C."/>
            <person name="Dutilh B.E."/>
            <person name="Sinninghe Damste J.S."/>
        </authorList>
    </citation>
    <scope>NUCLEOTIDE SEQUENCE [LARGE SCALE GENOMIC DNA]</scope>
    <source>
        <strain evidence="4">NIOZ-UU36</strain>
    </source>
</reference>
<keyword evidence="2" id="KW-0285">Flavoprotein</keyword>
<evidence type="ECO:0000313" key="4">
    <source>
        <dbReference type="EMBL" id="MBC8335563.1"/>
    </source>
</evidence>
<dbReference type="Pfam" id="PF01012">
    <property type="entry name" value="ETF"/>
    <property type="match status" value="1"/>
</dbReference>
<keyword evidence="2" id="KW-0274">FAD</keyword>
<dbReference type="SMART" id="SM00893">
    <property type="entry name" value="ETF"/>
    <property type="match status" value="1"/>
</dbReference>
<dbReference type="InterPro" id="IPR033947">
    <property type="entry name" value="ETF_alpha_N"/>
</dbReference>
<feature type="binding site" evidence="2">
    <location>
        <position position="207"/>
    </location>
    <ligand>
        <name>FAD</name>
        <dbReference type="ChEBI" id="CHEBI:57692"/>
    </ligand>
</feature>
<dbReference type="GO" id="GO:0050660">
    <property type="term" value="F:flavin adenine dinucleotide binding"/>
    <property type="evidence" value="ECO:0007669"/>
    <property type="project" value="InterPro"/>
</dbReference>
<evidence type="ECO:0000259" key="3">
    <source>
        <dbReference type="SMART" id="SM00893"/>
    </source>
</evidence>
<dbReference type="PANTHER" id="PTHR43153:SF1">
    <property type="entry name" value="ELECTRON TRANSFER FLAVOPROTEIN SUBUNIT ALPHA, MITOCHONDRIAL"/>
    <property type="match status" value="1"/>
</dbReference>
<comment type="similarity">
    <text evidence="1">Belongs to the ETF alpha-subunit/FixB family.</text>
</comment>
<sequence>MNQDIYVIIEHLQGQVADISYITLAAARDLAQETGGKVLGVLLGQNAQELASTLAADSILYADHPALAEFTSDAYQKTVASLIGENEPRAVLFGNTSIGADVASVLSARLSLPLVSSCVKTSGGKLTSQICGGKIMAESELAETTTLITVIPGGYKPESGQSETAPEVILFDAPALDDLRVTLKGYIEPEAGDVDISKESILIAIGRGIQTEDNIELAEELAKFLGGTVCSSRPIVDQGWLPTSRLVGKSGQTVKPKLYLALGISGAPEHVEGMAESEVIVAVNMDPNAPIFDIATYGVEFDFFDLIDPLLEQVEEAKEG</sequence>
<dbReference type="InterPro" id="IPR014730">
    <property type="entry name" value="ETF_a/b_N"/>
</dbReference>
<dbReference type="InterPro" id="IPR029035">
    <property type="entry name" value="DHS-like_NAD/FAD-binding_dom"/>
</dbReference>
<feature type="binding site" evidence="2">
    <location>
        <begin position="232"/>
        <end position="233"/>
    </location>
    <ligand>
        <name>FAD</name>
        <dbReference type="ChEBI" id="CHEBI:57692"/>
    </ligand>
</feature>
<feature type="binding site" evidence="2">
    <location>
        <position position="284"/>
    </location>
    <ligand>
        <name>FAD</name>
        <dbReference type="ChEBI" id="CHEBI:57692"/>
    </ligand>
</feature>
<name>A0A8J6TFJ5_9CHLR</name>
<dbReference type="SUPFAM" id="SSF52467">
    <property type="entry name" value="DHS-like NAD/FAD-binding domain"/>
    <property type="match status" value="1"/>
</dbReference>